<proteinExistence type="predicted"/>
<gene>
    <name evidence="1" type="ORF">LCGC14_0936450</name>
</gene>
<dbReference type="AlphaFoldDB" id="A0A0F9RSX4"/>
<protein>
    <submittedName>
        <fullName evidence="1">Uncharacterized protein</fullName>
    </submittedName>
</protein>
<comment type="caution">
    <text evidence="1">The sequence shown here is derived from an EMBL/GenBank/DDBJ whole genome shotgun (WGS) entry which is preliminary data.</text>
</comment>
<name>A0A0F9RSX4_9ZZZZ</name>
<accession>A0A0F9RSX4</accession>
<sequence length="63" mass="6955">MEICEHTNIRCPYCGEGEQLDNEGPHPFTHRVNGPGNIHLLEGPGHFVRCGSCSGEFIITCED</sequence>
<reference evidence="1" key="1">
    <citation type="journal article" date="2015" name="Nature">
        <title>Complex archaea that bridge the gap between prokaryotes and eukaryotes.</title>
        <authorList>
            <person name="Spang A."/>
            <person name="Saw J.H."/>
            <person name="Jorgensen S.L."/>
            <person name="Zaremba-Niedzwiedzka K."/>
            <person name="Martijn J."/>
            <person name="Lind A.E."/>
            <person name="van Eijk R."/>
            <person name="Schleper C."/>
            <person name="Guy L."/>
            <person name="Ettema T.J."/>
        </authorList>
    </citation>
    <scope>NUCLEOTIDE SEQUENCE</scope>
</reference>
<organism evidence="1">
    <name type="scientific">marine sediment metagenome</name>
    <dbReference type="NCBI Taxonomy" id="412755"/>
    <lineage>
        <taxon>unclassified sequences</taxon>
        <taxon>metagenomes</taxon>
        <taxon>ecological metagenomes</taxon>
    </lineage>
</organism>
<dbReference type="EMBL" id="LAZR01003249">
    <property type="protein sequence ID" value="KKN20368.1"/>
    <property type="molecule type" value="Genomic_DNA"/>
</dbReference>
<evidence type="ECO:0000313" key="1">
    <source>
        <dbReference type="EMBL" id="KKN20368.1"/>
    </source>
</evidence>